<accession>A0A167MRM8</accession>
<organism evidence="3 4">
    <name type="scientific">Calocera viscosa (strain TUFC12733)</name>
    <dbReference type="NCBI Taxonomy" id="1330018"/>
    <lineage>
        <taxon>Eukaryota</taxon>
        <taxon>Fungi</taxon>
        <taxon>Dikarya</taxon>
        <taxon>Basidiomycota</taxon>
        <taxon>Agaricomycotina</taxon>
        <taxon>Dacrymycetes</taxon>
        <taxon>Dacrymycetales</taxon>
        <taxon>Dacrymycetaceae</taxon>
        <taxon>Calocera</taxon>
    </lineage>
</organism>
<evidence type="ECO:0000259" key="2">
    <source>
        <dbReference type="Pfam" id="PF20153"/>
    </source>
</evidence>
<evidence type="ECO:0000313" key="4">
    <source>
        <dbReference type="Proteomes" id="UP000076738"/>
    </source>
</evidence>
<dbReference type="AlphaFoldDB" id="A0A167MRM8"/>
<keyword evidence="4" id="KW-1185">Reference proteome</keyword>
<protein>
    <recommendedName>
        <fullName evidence="2">DUF6535 domain-containing protein</fullName>
    </recommendedName>
</protein>
<feature type="transmembrane region" description="Helical" evidence="1">
    <location>
        <begin position="27"/>
        <end position="48"/>
    </location>
</feature>
<dbReference type="STRING" id="1330018.A0A167MRM8"/>
<dbReference type="Pfam" id="PF20153">
    <property type="entry name" value="DUF6535"/>
    <property type="match status" value="1"/>
</dbReference>
<keyword evidence="1" id="KW-0472">Membrane</keyword>
<proteinExistence type="predicted"/>
<feature type="non-terminal residue" evidence="3">
    <location>
        <position position="1"/>
    </location>
</feature>
<gene>
    <name evidence="3" type="ORF">CALVIDRAFT_466359</name>
</gene>
<evidence type="ECO:0000256" key="1">
    <source>
        <dbReference type="SAM" id="Phobius"/>
    </source>
</evidence>
<sequence length="198" mass="22323">KIWPIYIKEAMERDRELTADWDEDMDVLLIFAGLFSAVVTSFLSQNAIGNLSPPYDQYTAAIALQQLSGIPVNITGDCSNAADQQFNSACFQIAFQDQLVNGFWFAALTFRHVVIQPLMRALLTALASLSAALLAMLSKTWIREYATQLASIPYDQARQRQYRYVGQKRWKLGAVINSLMMLLHISVFLFFAGLIVFL</sequence>
<dbReference type="Proteomes" id="UP000076738">
    <property type="component" value="Unassembled WGS sequence"/>
</dbReference>
<reference evidence="3 4" key="1">
    <citation type="journal article" date="2016" name="Mol. Biol. Evol.">
        <title>Comparative Genomics of Early-Diverging Mushroom-Forming Fungi Provides Insights into the Origins of Lignocellulose Decay Capabilities.</title>
        <authorList>
            <person name="Nagy L.G."/>
            <person name="Riley R."/>
            <person name="Tritt A."/>
            <person name="Adam C."/>
            <person name="Daum C."/>
            <person name="Floudas D."/>
            <person name="Sun H."/>
            <person name="Yadav J.S."/>
            <person name="Pangilinan J."/>
            <person name="Larsson K.H."/>
            <person name="Matsuura K."/>
            <person name="Barry K."/>
            <person name="Labutti K."/>
            <person name="Kuo R."/>
            <person name="Ohm R.A."/>
            <person name="Bhattacharya S.S."/>
            <person name="Shirouzu T."/>
            <person name="Yoshinaga Y."/>
            <person name="Martin F.M."/>
            <person name="Grigoriev I.V."/>
            <person name="Hibbett D.S."/>
        </authorList>
    </citation>
    <scope>NUCLEOTIDE SEQUENCE [LARGE SCALE GENOMIC DNA]</scope>
    <source>
        <strain evidence="3 4">TUFC12733</strain>
    </source>
</reference>
<keyword evidence="1" id="KW-0812">Transmembrane</keyword>
<dbReference type="InterPro" id="IPR045338">
    <property type="entry name" value="DUF6535"/>
</dbReference>
<dbReference type="EMBL" id="KV417281">
    <property type="protein sequence ID" value="KZO96995.1"/>
    <property type="molecule type" value="Genomic_DNA"/>
</dbReference>
<dbReference type="OrthoDB" id="3235960at2759"/>
<name>A0A167MRM8_CALVF</name>
<keyword evidence="1" id="KW-1133">Transmembrane helix</keyword>
<feature type="transmembrane region" description="Helical" evidence="1">
    <location>
        <begin position="118"/>
        <end position="137"/>
    </location>
</feature>
<feature type="domain" description="DUF6535" evidence="2">
    <location>
        <begin position="3"/>
        <end position="198"/>
    </location>
</feature>
<feature type="transmembrane region" description="Helical" evidence="1">
    <location>
        <begin position="172"/>
        <end position="197"/>
    </location>
</feature>
<evidence type="ECO:0000313" key="3">
    <source>
        <dbReference type="EMBL" id="KZO96995.1"/>
    </source>
</evidence>
<feature type="non-terminal residue" evidence="3">
    <location>
        <position position="198"/>
    </location>
</feature>